<gene>
    <name evidence="6" type="ORF">ACIBG2_05030</name>
</gene>
<name>A0ABW7YM11_9ACTN</name>
<evidence type="ECO:0000259" key="4">
    <source>
        <dbReference type="Pfam" id="PF00561"/>
    </source>
</evidence>
<evidence type="ECO:0000259" key="5">
    <source>
        <dbReference type="Pfam" id="PF08386"/>
    </source>
</evidence>
<protein>
    <submittedName>
        <fullName evidence="6">Alpha/beta hydrolase</fullName>
    </submittedName>
</protein>
<dbReference type="Gene3D" id="3.40.50.1820">
    <property type="entry name" value="alpha/beta hydrolase"/>
    <property type="match status" value="1"/>
</dbReference>
<dbReference type="Pfam" id="PF00561">
    <property type="entry name" value="Abhydrolase_1"/>
    <property type="match status" value="1"/>
</dbReference>
<dbReference type="InterPro" id="IPR013595">
    <property type="entry name" value="Pept_S33_TAP-like_C"/>
</dbReference>
<feature type="domain" description="AB hydrolase-1" evidence="4">
    <location>
        <begin position="78"/>
        <end position="225"/>
    </location>
</feature>
<evidence type="ECO:0000313" key="7">
    <source>
        <dbReference type="Proteomes" id="UP001612741"/>
    </source>
</evidence>
<dbReference type="PANTHER" id="PTHR43248:SF29">
    <property type="entry name" value="TRIPEPTIDYL AMINOPEPTIDASE"/>
    <property type="match status" value="1"/>
</dbReference>
<dbReference type="Pfam" id="PF08386">
    <property type="entry name" value="Abhydrolase_4"/>
    <property type="match status" value="1"/>
</dbReference>
<dbReference type="PANTHER" id="PTHR43248">
    <property type="entry name" value="2-SUCCINYL-6-HYDROXY-2,4-CYCLOHEXADIENE-1-CARBOXYLATE SYNTHASE"/>
    <property type="match status" value="1"/>
</dbReference>
<keyword evidence="2" id="KW-0732">Signal</keyword>
<keyword evidence="3 6" id="KW-0378">Hydrolase</keyword>
<accession>A0ABW7YM11</accession>
<evidence type="ECO:0000313" key="6">
    <source>
        <dbReference type="EMBL" id="MFI6496721.1"/>
    </source>
</evidence>
<dbReference type="EMBL" id="JBITGY010000001">
    <property type="protein sequence ID" value="MFI6496721.1"/>
    <property type="molecule type" value="Genomic_DNA"/>
</dbReference>
<reference evidence="6 7" key="1">
    <citation type="submission" date="2024-10" db="EMBL/GenBank/DDBJ databases">
        <title>The Natural Products Discovery Center: Release of the First 8490 Sequenced Strains for Exploring Actinobacteria Biosynthetic Diversity.</title>
        <authorList>
            <person name="Kalkreuter E."/>
            <person name="Kautsar S.A."/>
            <person name="Yang D."/>
            <person name="Bader C.D."/>
            <person name="Teijaro C.N."/>
            <person name="Fluegel L."/>
            <person name="Davis C.M."/>
            <person name="Simpson J.R."/>
            <person name="Lauterbach L."/>
            <person name="Steele A.D."/>
            <person name="Gui C."/>
            <person name="Meng S."/>
            <person name="Li G."/>
            <person name="Viehrig K."/>
            <person name="Ye F."/>
            <person name="Su P."/>
            <person name="Kiefer A.F."/>
            <person name="Nichols A."/>
            <person name="Cepeda A.J."/>
            <person name="Yan W."/>
            <person name="Fan B."/>
            <person name="Jiang Y."/>
            <person name="Adhikari A."/>
            <person name="Zheng C.-J."/>
            <person name="Schuster L."/>
            <person name="Cowan T.M."/>
            <person name="Smanski M.J."/>
            <person name="Chevrette M.G."/>
            <person name="De Carvalho L.P.S."/>
            <person name="Shen B."/>
        </authorList>
    </citation>
    <scope>NUCLEOTIDE SEQUENCE [LARGE SCALE GENOMIC DNA]</scope>
    <source>
        <strain evidence="6 7">NPDC050545</strain>
    </source>
</reference>
<evidence type="ECO:0000256" key="3">
    <source>
        <dbReference type="ARBA" id="ARBA00022801"/>
    </source>
</evidence>
<dbReference type="InterPro" id="IPR051601">
    <property type="entry name" value="Serine_prot/Carboxylest_S33"/>
</dbReference>
<evidence type="ECO:0000256" key="2">
    <source>
        <dbReference type="ARBA" id="ARBA00022729"/>
    </source>
</evidence>
<comment type="caution">
    <text evidence="6">The sequence shown here is derived from an EMBL/GenBank/DDBJ whole genome shotgun (WGS) entry which is preliminary data.</text>
</comment>
<dbReference type="SUPFAM" id="SSF53474">
    <property type="entry name" value="alpha/beta-Hydrolases"/>
    <property type="match status" value="1"/>
</dbReference>
<comment type="similarity">
    <text evidence="1">Belongs to the peptidase S33 family.</text>
</comment>
<dbReference type="GO" id="GO:0016787">
    <property type="term" value="F:hydrolase activity"/>
    <property type="evidence" value="ECO:0007669"/>
    <property type="project" value="UniProtKB-KW"/>
</dbReference>
<evidence type="ECO:0000256" key="1">
    <source>
        <dbReference type="ARBA" id="ARBA00010088"/>
    </source>
</evidence>
<proteinExistence type="inferred from homology"/>
<dbReference type="Proteomes" id="UP001612741">
    <property type="component" value="Unassembled WGS sequence"/>
</dbReference>
<dbReference type="InterPro" id="IPR000073">
    <property type="entry name" value="AB_hydrolase_1"/>
</dbReference>
<feature type="domain" description="Peptidase S33 tripeptidyl aminopeptidase-like C-terminal" evidence="5">
    <location>
        <begin position="378"/>
        <end position="471"/>
    </location>
</feature>
<organism evidence="6 7">
    <name type="scientific">Nonomuraea typhae</name>
    <dbReference type="NCBI Taxonomy" id="2603600"/>
    <lineage>
        <taxon>Bacteria</taxon>
        <taxon>Bacillati</taxon>
        <taxon>Actinomycetota</taxon>
        <taxon>Actinomycetes</taxon>
        <taxon>Streptosporangiales</taxon>
        <taxon>Streptosporangiaceae</taxon>
        <taxon>Nonomuraea</taxon>
    </lineage>
</organism>
<keyword evidence="7" id="KW-1185">Reference proteome</keyword>
<dbReference type="RefSeq" id="WP_397079027.1">
    <property type="nucleotide sequence ID" value="NZ_JBITGY010000001.1"/>
</dbReference>
<sequence length="473" mass="50906">MRRKISAVLVLAAVWGYLHLINRPVNYAGQILDWAHCLGGPQCATVKVPLDHDAPGSPTLEIALARLSATDPARRMGTLVVNYGGPGISSVAALAEGPGLFTDLRERYDIVAFDPRGAGSSTALVCRDDGETAPLFAADQTPETPQEQARFVAAQREQFTQCERRSGWLMPHLTTRAAANDLDIIRSALGEERLTYLGWSYGGQLGADYSRAHPARVGRMVLDSPAAGAIGAYHLDSLLGGIRAMQDAFDAFTRDCVKRRRGCPLGKVFLDPAVELDNIIDDLDFRPLAVKGGQLDDSRAILGIVGHLYDTDSWPDLREAVRALMRGDGQPLYDAAVAMQAPGEIDARLAVNCADTPARIDPQRIVKDGAAIHDASDLFGSWIAWDSAGCQGWPANPGSDPWVPPSTPPILLVGTTEDPITSYGDAQFLKENLANATLLKVEGKDHTAYGNNHCAKRAIEGYLFDGTMPARPC</sequence>
<dbReference type="InterPro" id="IPR029058">
    <property type="entry name" value="AB_hydrolase_fold"/>
</dbReference>